<evidence type="ECO:0000256" key="1">
    <source>
        <dbReference type="SAM" id="Coils"/>
    </source>
</evidence>
<dbReference type="Pfam" id="PF01381">
    <property type="entry name" value="HTH_3"/>
    <property type="match status" value="1"/>
</dbReference>
<feature type="coiled-coil region" evidence="1">
    <location>
        <begin position="93"/>
        <end position="127"/>
    </location>
</feature>
<dbReference type="RefSeq" id="WP_097070515.1">
    <property type="nucleotide sequence ID" value="NZ_OBMT01000009.1"/>
</dbReference>
<gene>
    <name evidence="3" type="ORF">SAMN05877831_10960</name>
</gene>
<organism evidence="3 4">
    <name type="scientific">Rhodobacter maris</name>
    <dbReference type="NCBI Taxonomy" id="446682"/>
    <lineage>
        <taxon>Bacteria</taxon>
        <taxon>Pseudomonadati</taxon>
        <taxon>Pseudomonadota</taxon>
        <taxon>Alphaproteobacteria</taxon>
        <taxon>Rhodobacterales</taxon>
        <taxon>Rhodobacter group</taxon>
        <taxon>Rhodobacter</taxon>
    </lineage>
</organism>
<dbReference type="AlphaFoldDB" id="A0A285SYC1"/>
<proteinExistence type="predicted"/>
<dbReference type="PROSITE" id="PS50943">
    <property type="entry name" value="HTH_CROC1"/>
    <property type="match status" value="1"/>
</dbReference>
<dbReference type="CDD" id="cd00093">
    <property type="entry name" value="HTH_XRE"/>
    <property type="match status" value="1"/>
</dbReference>
<keyword evidence="1" id="KW-0175">Coiled coil</keyword>
<evidence type="ECO:0000259" key="2">
    <source>
        <dbReference type="PROSITE" id="PS50943"/>
    </source>
</evidence>
<sequence length="129" mass="14055">MDAEDPDHWFDEAVATFGDRLAAAREAAGLSRSDLAEKLGALPEIYCSWEDDAAMPRANQIQMLSGMLGVSLSWLLTGEGPGIPAPHEAAAATAEAEAELERLTEDLAATQARMELLEERVRQMMLRLE</sequence>
<keyword evidence="4" id="KW-1185">Reference proteome</keyword>
<dbReference type="Gene3D" id="1.10.260.40">
    <property type="entry name" value="lambda repressor-like DNA-binding domains"/>
    <property type="match status" value="1"/>
</dbReference>
<name>A0A285SYC1_9RHOB</name>
<dbReference type="GO" id="GO:0003677">
    <property type="term" value="F:DNA binding"/>
    <property type="evidence" value="ECO:0007669"/>
    <property type="project" value="InterPro"/>
</dbReference>
<dbReference type="Proteomes" id="UP000219111">
    <property type="component" value="Unassembled WGS sequence"/>
</dbReference>
<dbReference type="OrthoDB" id="5659783at2"/>
<feature type="domain" description="HTH cro/C1-type" evidence="2">
    <location>
        <begin position="21"/>
        <end position="75"/>
    </location>
</feature>
<dbReference type="SMART" id="SM00530">
    <property type="entry name" value="HTH_XRE"/>
    <property type="match status" value="1"/>
</dbReference>
<accession>A0A285SYC1</accession>
<dbReference type="InterPro" id="IPR010982">
    <property type="entry name" value="Lambda_DNA-bd_dom_sf"/>
</dbReference>
<evidence type="ECO:0000313" key="3">
    <source>
        <dbReference type="EMBL" id="SOC11814.1"/>
    </source>
</evidence>
<dbReference type="SUPFAM" id="SSF47413">
    <property type="entry name" value="lambda repressor-like DNA-binding domains"/>
    <property type="match status" value="1"/>
</dbReference>
<dbReference type="InterPro" id="IPR001387">
    <property type="entry name" value="Cro/C1-type_HTH"/>
</dbReference>
<protein>
    <submittedName>
        <fullName evidence="3">Xre family transcriptional regulator</fullName>
    </submittedName>
</protein>
<dbReference type="EMBL" id="OBMT01000009">
    <property type="protein sequence ID" value="SOC11814.1"/>
    <property type="molecule type" value="Genomic_DNA"/>
</dbReference>
<evidence type="ECO:0000313" key="4">
    <source>
        <dbReference type="Proteomes" id="UP000219111"/>
    </source>
</evidence>
<reference evidence="4" key="1">
    <citation type="submission" date="2017-08" db="EMBL/GenBank/DDBJ databases">
        <authorList>
            <person name="Varghese N."/>
            <person name="Submissions S."/>
        </authorList>
    </citation>
    <scope>NUCLEOTIDE SEQUENCE [LARGE SCALE GENOMIC DNA]</scope>
    <source>
        <strain evidence="4">JA276</strain>
    </source>
</reference>